<evidence type="ECO:0000313" key="3">
    <source>
        <dbReference type="Proteomes" id="UP000034855"/>
    </source>
</evidence>
<dbReference type="CDD" id="cd00009">
    <property type="entry name" value="AAA"/>
    <property type="match status" value="1"/>
</dbReference>
<dbReference type="SMART" id="SM00382">
    <property type="entry name" value="AAA"/>
    <property type="match status" value="1"/>
</dbReference>
<dbReference type="PANTHER" id="PTHR11669:SF8">
    <property type="entry name" value="DNA POLYMERASE III SUBUNIT DELTA"/>
    <property type="match status" value="1"/>
</dbReference>
<dbReference type="AlphaFoldDB" id="A0A0G0Q588"/>
<dbReference type="Pfam" id="PF03682">
    <property type="entry name" value="UPF0158"/>
    <property type="match status" value="1"/>
</dbReference>
<feature type="domain" description="AAA+ ATPase" evidence="1">
    <location>
        <begin position="22"/>
        <end position="159"/>
    </location>
</feature>
<dbReference type="InterPro" id="IPR050238">
    <property type="entry name" value="DNA_Rep/Repair_Clamp_Loader"/>
</dbReference>
<dbReference type="InterPro" id="IPR005361">
    <property type="entry name" value="UPF0158"/>
</dbReference>
<dbReference type="Gene3D" id="3.40.50.300">
    <property type="entry name" value="P-loop containing nucleotide triphosphate hydrolases"/>
    <property type="match status" value="1"/>
</dbReference>
<dbReference type="EMBL" id="LBXR01000001">
    <property type="protein sequence ID" value="KKR35529.1"/>
    <property type="molecule type" value="Genomic_DNA"/>
</dbReference>
<dbReference type="SUPFAM" id="SSF52540">
    <property type="entry name" value="P-loop containing nucleoside triphosphate hydrolases"/>
    <property type="match status" value="1"/>
</dbReference>
<dbReference type="Pfam" id="PF13177">
    <property type="entry name" value="DNA_pol3_delta2"/>
    <property type="match status" value="1"/>
</dbReference>
<dbReference type="InterPro" id="IPR027417">
    <property type="entry name" value="P-loop_NTPase"/>
</dbReference>
<evidence type="ECO:0000313" key="2">
    <source>
        <dbReference type="EMBL" id="KKR35529.1"/>
    </source>
</evidence>
<protein>
    <recommendedName>
        <fullName evidence="1">AAA+ ATPase domain-containing protein</fullName>
    </recommendedName>
</protein>
<reference evidence="2 3" key="1">
    <citation type="journal article" date="2015" name="Nature">
        <title>rRNA introns, odd ribosomes, and small enigmatic genomes across a large radiation of phyla.</title>
        <authorList>
            <person name="Brown C.T."/>
            <person name="Hug L.A."/>
            <person name="Thomas B.C."/>
            <person name="Sharon I."/>
            <person name="Castelle C.J."/>
            <person name="Singh A."/>
            <person name="Wilkins M.J."/>
            <person name="Williams K.H."/>
            <person name="Banfield J.F."/>
        </authorList>
    </citation>
    <scope>NUCLEOTIDE SEQUENCE [LARGE SCALE GENOMIC DNA]</scope>
</reference>
<accession>A0A0G0Q588</accession>
<dbReference type="Proteomes" id="UP000034855">
    <property type="component" value="Unassembled WGS sequence"/>
</dbReference>
<dbReference type="STRING" id="1619037.UT67_C0001G0034"/>
<gene>
    <name evidence="2" type="ORF">UT67_C0001G0034</name>
</gene>
<proteinExistence type="predicted"/>
<organism evidence="2 3">
    <name type="scientific">Candidatus Magasanikbacteria bacterium GW2011_GWA2_40_10</name>
    <dbReference type="NCBI Taxonomy" id="1619037"/>
    <lineage>
        <taxon>Bacteria</taxon>
        <taxon>Candidatus Magasanikiibacteriota</taxon>
    </lineage>
</organism>
<dbReference type="PANTHER" id="PTHR11669">
    <property type="entry name" value="REPLICATION FACTOR C / DNA POLYMERASE III GAMMA-TAU SUBUNIT"/>
    <property type="match status" value="1"/>
</dbReference>
<dbReference type="GO" id="GO:0006261">
    <property type="term" value="P:DNA-templated DNA replication"/>
    <property type="evidence" value="ECO:0007669"/>
    <property type="project" value="TreeGrafter"/>
</dbReference>
<name>A0A0G0Q588_9BACT</name>
<evidence type="ECO:0000259" key="1">
    <source>
        <dbReference type="SMART" id="SM00382"/>
    </source>
</evidence>
<sequence>MSIIGHEKIISFFDKAIANNALSQSYCFIGSDGVGKKTSARYLAAKLLKISEKQLDTHPDFYYISRQVDEKTEKLKKEISAAQARQIKEKLGRKSWFGGYQVVIIDEAELLNEESGNALLKNLEEAGGQRVFFLLTSDDTDLLSTIRSRCQMFYFSLIDVKIIEVELVKMGFDDKLASEAAKLSWGRPGRAIMLAADENLRNEFNAEVTRWQKIEGAPFYEKVKAVEDLFNEKTDNIRTSEKFSNTLQTWTVLLREKIMDKIISGNNFNKNNSLSLSEMAGLIDSFKKAQTLLAQNVNTRLIIEQILLKI</sequence>
<dbReference type="InterPro" id="IPR003593">
    <property type="entry name" value="AAA+_ATPase"/>
</dbReference>
<comment type="caution">
    <text evidence="2">The sequence shown here is derived from an EMBL/GenBank/DDBJ whole genome shotgun (WGS) entry which is preliminary data.</text>
</comment>